<protein>
    <submittedName>
        <fullName evidence="2">HTH_7 domain-containing protein</fullName>
    </submittedName>
</protein>
<dbReference type="Gene3D" id="1.10.10.60">
    <property type="entry name" value="Homeodomain-like"/>
    <property type="match status" value="1"/>
</dbReference>
<evidence type="ECO:0000313" key="2">
    <source>
        <dbReference type="WBParaSite" id="Hba_20555"/>
    </source>
</evidence>
<dbReference type="WBParaSite" id="Hba_20555">
    <property type="protein sequence ID" value="Hba_20555"/>
    <property type="gene ID" value="Hba_20555"/>
</dbReference>
<accession>A0A1I7XSP2</accession>
<sequence length="68" mass="7616">MGRAPTPSLHERSQIKALSTAGYSLKQIADVVKCSRKATEKFLRLQEEYASSVPERLFEVINRSGTAY</sequence>
<reference evidence="2" key="1">
    <citation type="submission" date="2016-11" db="UniProtKB">
        <authorList>
            <consortium name="WormBaseParasite"/>
        </authorList>
    </citation>
    <scope>IDENTIFICATION</scope>
</reference>
<organism evidence="1 2">
    <name type="scientific">Heterorhabditis bacteriophora</name>
    <name type="common">Entomopathogenic nematode worm</name>
    <dbReference type="NCBI Taxonomy" id="37862"/>
    <lineage>
        <taxon>Eukaryota</taxon>
        <taxon>Metazoa</taxon>
        <taxon>Ecdysozoa</taxon>
        <taxon>Nematoda</taxon>
        <taxon>Chromadorea</taxon>
        <taxon>Rhabditida</taxon>
        <taxon>Rhabditina</taxon>
        <taxon>Rhabditomorpha</taxon>
        <taxon>Strongyloidea</taxon>
        <taxon>Heterorhabditidae</taxon>
        <taxon>Heterorhabditis</taxon>
    </lineage>
</organism>
<proteinExistence type="predicted"/>
<dbReference type="Proteomes" id="UP000095283">
    <property type="component" value="Unplaced"/>
</dbReference>
<keyword evidence="1" id="KW-1185">Reference proteome</keyword>
<evidence type="ECO:0000313" key="1">
    <source>
        <dbReference type="Proteomes" id="UP000095283"/>
    </source>
</evidence>
<dbReference type="AlphaFoldDB" id="A0A1I7XSP2"/>
<name>A0A1I7XSP2_HETBA</name>